<dbReference type="EMBL" id="JBHSFK010000066">
    <property type="protein sequence ID" value="MFC4508051.1"/>
    <property type="molecule type" value="Genomic_DNA"/>
</dbReference>
<sequence length="62" mass="6908">MKVENDMISPPDQPNPTRRGGLWFTPLVYEYASTVAKEWLTGAGLASWAAIKIGQNKSVRCR</sequence>
<reference evidence="2" key="1">
    <citation type="journal article" date="2019" name="Int. J. Syst. Evol. Microbiol.">
        <title>The Global Catalogue of Microorganisms (GCM) 10K type strain sequencing project: providing services to taxonomists for standard genome sequencing and annotation.</title>
        <authorList>
            <consortium name="The Broad Institute Genomics Platform"/>
            <consortium name="The Broad Institute Genome Sequencing Center for Infectious Disease"/>
            <person name="Wu L."/>
            <person name="Ma J."/>
        </authorList>
    </citation>
    <scope>NUCLEOTIDE SEQUENCE [LARGE SCALE GENOMIC DNA]</scope>
    <source>
        <strain evidence="2">CGMCC 4.7177</strain>
    </source>
</reference>
<proteinExistence type="predicted"/>
<evidence type="ECO:0000313" key="2">
    <source>
        <dbReference type="Proteomes" id="UP001595839"/>
    </source>
</evidence>
<protein>
    <submittedName>
        <fullName evidence="1">Uncharacterized protein</fullName>
    </submittedName>
</protein>
<comment type="caution">
    <text evidence="1">The sequence shown here is derived from an EMBL/GenBank/DDBJ whole genome shotgun (WGS) entry which is preliminary data.</text>
</comment>
<name>A0ABV9B9R4_9ACTN</name>
<evidence type="ECO:0000313" key="1">
    <source>
        <dbReference type="EMBL" id="MFC4508051.1"/>
    </source>
</evidence>
<accession>A0ABV9B9R4</accession>
<organism evidence="1 2">
    <name type="scientific">Streptomyces vulcanius</name>
    <dbReference type="NCBI Taxonomy" id="1441876"/>
    <lineage>
        <taxon>Bacteria</taxon>
        <taxon>Bacillati</taxon>
        <taxon>Actinomycetota</taxon>
        <taxon>Actinomycetes</taxon>
        <taxon>Kitasatosporales</taxon>
        <taxon>Streptomycetaceae</taxon>
        <taxon>Streptomyces</taxon>
    </lineage>
</organism>
<keyword evidence="2" id="KW-1185">Reference proteome</keyword>
<gene>
    <name evidence="1" type="ORF">ACFPIH_53125</name>
</gene>
<dbReference type="Proteomes" id="UP001595839">
    <property type="component" value="Unassembled WGS sequence"/>
</dbReference>
<dbReference type="RefSeq" id="WP_381168908.1">
    <property type="nucleotide sequence ID" value="NZ_JBHSFK010000066.1"/>
</dbReference>